<dbReference type="SUPFAM" id="SSF48008">
    <property type="entry name" value="GntR ligand-binding domain-like"/>
    <property type="match status" value="1"/>
</dbReference>
<dbReference type="InterPro" id="IPR008920">
    <property type="entry name" value="TF_FadR/GntR_C"/>
</dbReference>
<dbReference type="InterPro" id="IPR011711">
    <property type="entry name" value="GntR_C"/>
</dbReference>
<dbReference type="GO" id="GO:0003700">
    <property type="term" value="F:DNA-binding transcription factor activity"/>
    <property type="evidence" value="ECO:0007669"/>
    <property type="project" value="InterPro"/>
</dbReference>
<dbReference type="InterPro" id="IPR036390">
    <property type="entry name" value="WH_DNA-bd_sf"/>
</dbReference>
<dbReference type="InterPro" id="IPR036388">
    <property type="entry name" value="WH-like_DNA-bd_sf"/>
</dbReference>
<organism evidence="5">
    <name type="scientific">uncultured Desulfovibrio sp</name>
    <dbReference type="NCBI Taxonomy" id="167968"/>
    <lineage>
        <taxon>Bacteria</taxon>
        <taxon>Pseudomonadati</taxon>
        <taxon>Thermodesulfobacteriota</taxon>
        <taxon>Desulfovibrionia</taxon>
        <taxon>Desulfovibrionales</taxon>
        <taxon>Desulfovibrionaceae</taxon>
        <taxon>Desulfovibrio</taxon>
        <taxon>environmental samples</taxon>
    </lineage>
</organism>
<dbReference type="AlphaFoldDB" id="A0A212L654"/>
<protein>
    <recommendedName>
        <fullName evidence="4">HTH gntR-type domain-containing protein</fullName>
    </recommendedName>
</protein>
<evidence type="ECO:0000256" key="2">
    <source>
        <dbReference type="ARBA" id="ARBA00023125"/>
    </source>
</evidence>
<evidence type="ECO:0000256" key="3">
    <source>
        <dbReference type="ARBA" id="ARBA00023163"/>
    </source>
</evidence>
<sequence length="221" mass="25328">MSTITSVADVVYQRIKKQIFSKKLLLGQKVLDTDLAEEFKVSKTPVREAFLRLRSEGLIEIHPRSGTFIFRFSQEDLLSLVQARTCVEEGALRCAYAADPVRLVVALEKSVSLAEHYLDKGDFSQYLSMDKDFHAIILTHSKNIYLEKYYTIIFDKITILRSYLSLTKDFIATSVKAHRIIAEHIANDRIDEACARLHLHIANTFNDNFLQFLNEAAKKRA</sequence>
<name>A0A212L654_9BACT</name>
<dbReference type="PROSITE" id="PS50949">
    <property type="entry name" value="HTH_GNTR"/>
    <property type="match status" value="1"/>
</dbReference>
<dbReference type="SUPFAM" id="SSF46785">
    <property type="entry name" value="Winged helix' DNA-binding domain"/>
    <property type="match status" value="1"/>
</dbReference>
<proteinExistence type="predicted"/>
<dbReference type="SMART" id="SM00345">
    <property type="entry name" value="HTH_GNTR"/>
    <property type="match status" value="1"/>
</dbReference>
<keyword evidence="2" id="KW-0238">DNA-binding</keyword>
<dbReference type="SMART" id="SM00895">
    <property type="entry name" value="FCD"/>
    <property type="match status" value="1"/>
</dbReference>
<dbReference type="Gene3D" id="1.20.120.530">
    <property type="entry name" value="GntR ligand-binding domain-like"/>
    <property type="match status" value="1"/>
</dbReference>
<feature type="domain" description="HTH gntR-type" evidence="4">
    <location>
        <begin position="5"/>
        <end position="72"/>
    </location>
</feature>
<dbReference type="PANTHER" id="PTHR43537:SF51">
    <property type="entry name" value="HTH-TYPE TRANSCRIPTIONAL REGULATOR LGOR-RELATED"/>
    <property type="match status" value="1"/>
</dbReference>
<gene>
    <name evidence="5" type="ORF">KL86DES1_21002</name>
</gene>
<dbReference type="Pfam" id="PF07729">
    <property type="entry name" value="FCD"/>
    <property type="match status" value="1"/>
</dbReference>
<dbReference type="InterPro" id="IPR000524">
    <property type="entry name" value="Tscrpt_reg_HTH_GntR"/>
</dbReference>
<dbReference type="GO" id="GO:0003677">
    <property type="term" value="F:DNA binding"/>
    <property type="evidence" value="ECO:0007669"/>
    <property type="project" value="UniProtKB-KW"/>
</dbReference>
<evidence type="ECO:0000313" key="5">
    <source>
        <dbReference type="EMBL" id="SCM73054.1"/>
    </source>
</evidence>
<evidence type="ECO:0000256" key="1">
    <source>
        <dbReference type="ARBA" id="ARBA00023015"/>
    </source>
</evidence>
<dbReference type="PANTHER" id="PTHR43537">
    <property type="entry name" value="TRANSCRIPTIONAL REGULATOR, GNTR FAMILY"/>
    <property type="match status" value="1"/>
</dbReference>
<dbReference type="RefSeq" id="WP_179980484.1">
    <property type="nucleotide sequence ID" value="NZ_LT608333.1"/>
</dbReference>
<dbReference type="Gene3D" id="1.10.10.10">
    <property type="entry name" value="Winged helix-like DNA-binding domain superfamily/Winged helix DNA-binding domain"/>
    <property type="match status" value="1"/>
</dbReference>
<reference evidence="5" key="1">
    <citation type="submission" date="2016-08" db="EMBL/GenBank/DDBJ databases">
        <authorList>
            <person name="Seilhamer J.J."/>
        </authorList>
    </citation>
    <scope>NUCLEOTIDE SEQUENCE</scope>
    <source>
        <strain evidence="5">86-1</strain>
    </source>
</reference>
<evidence type="ECO:0000259" key="4">
    <source>
        <dbReference type="PROSITE" id="PS50949"/>
    </source>
</evidence>
<dbReference type="EMBL" id="FMJC01000002">
    <property type="protein sequence ID" value="SCM73054.1"/>
    <property type="molecule type" value="Genomic_DNA"/>
</dbReference>
<accession>A0A212L654</accession>
<keyword evidence="1" id="KW-0805">Transcription regulation</keyword>
<dbReference type="Pfam" id="PF00392">
    <property type="entry name" value="GntR"/>
    <property type="match status" value="1"/>
</dbReference>
<dbReference type="CDD" id="cd07377">
    <property type="entry name" value="WHTH_GntR"/>
    <property type="match status" value="1"/>
</dbReference>
<keyword evidence="3" id="KW-0804">Transcription</keyword>